<feature type="transmembrane region" description="Helical" evidence="1">
    <location>
        <begin position="182"/>
        <end position="201"/>
    </location>
</feature>
<dbReference type="RefSeq" id="WP_111258243.1">
    <property type="nucleotide sequence ID" value="NZ_POTW01000119.1"/>
</dbReference>
<dbReference type="Proteomes" id="UP000248764">
    <property type="component" value="Unassembled WGS sequence"/>
</dbReference>
<reference evidence="2 3" key="1">
    <citation type="submission" date="2018-01" db="EMBL/GenBank/DDBJ databases">
        <title>Draft genome sequence of Jiangella sp. GTF31.</title>
        <authorList>
            <person name="Sahin N."/>
            <person name="Ay H."/>
            <person name="Saygin H."/>
        </authorList>
    </citation>
    <scope>NUCLEOTIDE SEQUENCE [LARGE SCALE GENOMIC DNA]</scope>
    <source>
        <strain evidence="2 3">GTF31</strain>
    </source>
</reference>
<evidence type="ECO:0008006" key="4">
    <source>
        <dbReference type="Google" id="ProtNLM"/>
    </source>
</evidence>
<protein>
    <recommendedName>
        <fullName evidence="4">DUF998 domain-containing protein</fullName>
    </recommendedName>
</protein>
<feature type="transmembrane region" description="Helical" evidence="1">
    <location>
        <begin position="120"/>
        <end position="143"/>
    </location>
</feature>
<gene>
    <name evidence="2" type="ORF">C1I92_29660</name>
</gene>
<organism evidence="2 3">
    <name type="scientific">Jiangella anatolica</name>
    <dbReference type="NCBI Taxonomy" id="2670374"/>
    <lineage>
        <taxon>Bacteria</taxon>
        <taxon>Bacillati</taxon>
        <taxon>Actinomycetota</taxon>
        <taxon>Actinomycetes</taxon>
        <taxon>Jiangellales</taxon>
        <taxon>Jiangellaceae</taxon>
        <taxon>Jiangella</taxon>
    </lineage>
</organism>
<dbReference type="AlphaFoldDB" id="A0A2W2AX59"/>
<keyword evidence="1" id="KW-0812">Transmembrane</keyword>
<feature type="transmembrane region" description="Helical" evidence="1">
    <location>
        <begin position="92"/>
        <end position="114"/>
    </location>
</feature>
<proteinExistence type="predicted"/>
<feature type="transmembrane region" description="Helical" evidence="1">
    <location>
        <begin position="54"/>
        <end position="80"/>
    </location>
</feature>
<keyword evidence="1" id="KW-0472">Membrane</keyword>
<feature type="transmembrane region" description="Helical" evidence="1">
    <location>
        <begin position="155"/>
        <end position="176"/>
    </location>
</feature>
<sequence>MTPPSGTAAPAATSSRLPGAIGLVAGAIGVVAGLVLILYPAAVDEDQYSYPFGATGFAISQIVLLVRDLGLAILLASLWSSGAIGRSRLGRVGVAGSVLAMVALAVLEAVSIIAEDDIDVGAAYGLASFAIGLFAVLAGIAVLRAKIWTGRRRYLPLSLGVYVFVPMTPGILAGYVVEQLVIAGWMVLFAVLGWVQVNAATRTAP</sequence>
<evidence type="ECO:0000313" key="2">
    <source>
        <dbReference type="EMBL" id="PZF79751.1"/>
    </source>
</evidence>
<feature type="transmembrane region" description="Helical" evidence="1">
    <location>
        <begin position="20"/>
        <end position="42"/>
    </location>
</feature>
<keyword evidence="3" id="KW-1185">Reference proteome</keyword>
<name>A0A2W2AX59_9ACTN</name>
<evidence type="ECO:0000256" key="1">
    <source>
        <dbReference type="SAM" id="Phobius"/>
    </source>
</evidence>
<accession>A0A2W2AX59</accession>
<keyword evidence="1" id="KW-1133">Transmembrane helix</keyword>
<evidence type="ECO:0000313" key="3">
    <source>
        <dbReference type="Proteomes" id="UP000248764"/>
    </source>
</evidence>
<comment type="caution">
    <text evidence="2">The sequence shown here is derived from an EMBL/GenBank/DDBJ whole genome shotgun (WGS) entry which is preliminary data.</text>
</comment>
<dbReference type="EMBL" id="POTW01000119">
    <property type="protein sequence ID" value="PZF79751.1"/>
    <property type="molecule type" value="Genomic_DNA"/>
</dbReference>